<organism evidence="17 18">
    <name type="scientific">Priestia megaterium</name>
    <name type="common">Bacillus megaterium</name>
    <dbReference type="NCBI Taxonomy" id="1404"/>
    <lineage>
        <taxon>Bacteria</taxon>
        <taxon>Bacillati</taxon>
        <taxon>Bacillota</taxon>
        <taxon>Bacilli</taxon>
        <taxon>Bacillales</taxon>
        <taxon>Bacillaceae</taxon>
        <taxon>Priestia</taxon>
    </lineage>
</organism>
<keyword evidence="7 14" id="KW-0812">Transmembrane</keyword>
<evidence type="ECO:0000256" key="8">
    <source>
        <dbReference type="ARBA" id="ARBA00022741"/>
    </source>
</evidence>
<evidence type="ECO:0000313" key="17">
    <source>
        <dbReference type="EMBL" id="RDZ14271.1"/>
    </source>
</evidence>
<dbReference type="PROSITE" id="PS50885">
    <property type="entry name" value="HAMP"/>
    <property type="match status" value="1"/>
</dbReference>
<dbReference type="RefSeq" id="WP_116074931.1">
    <property type="nucleotide sequence ID" value="NZ_CP187630.1"/>
</dbReference>
<dbReference type="InterPro" id="IPR003661">
    <property type="entry name" value="HisK_dim/P_dom"/>
</dbReference>
<dbReference type="Proteomes" id="UP000256519">
    <property type="component" value="Unassembled WGS sequence"/>
</dbReference>
<keyword evidence="6" id="KW-0808">Transferase</keyword>
<sequence>MKYKRFFPLNSLRLQLLFRSLLVILSLLMLIGLFQYVFMKQFIYTNKIRSIEDQIHLIPDDVWKHDIETSQNIKRSRPMVYFPGVNITFINQKSTFLRLAKDPHHSYFPKLSASTYKQVMKNIKQPDNTMSLIKKIDGHQEQVIVLKPIVFDGEIQGVIQINTPTESLRDLLIRQMMIFLMLSLTAMTIAFFVFSSVLKQTLIPLFTITKKVEHINAGSLHDRLPVNQGQIEMDRLSLSINEMLERLEETFKAETEAKEQMRRFVADASHELRTPLTSIHGFLEVLLRGASSNPEQLNDALKSMYGESKRLRKLIQDLLLLAQLDQLPPFQKECCFVDQLILDMKPQLMLLAGNRKVLFDFPSRLPSEVNKDQFKQVVLNLFSNAVQHTNPTTGVIQVIGKVNGKELSLTIQDNGHGIPQEHLPHLFERFYKADASRSRAYGGAGLGLAISTSIIELHGGKINVESTLNVGTAFEIVLPLT</sequence>
<dbReference type="CDD" id="cd06225">
    <property type="entry name" value="HAMP"/>
    <property type="match status" value="1"/>
</dbReference>
<keyword evidence="10" id="KW-0067">ATP-binding</keyword>
<dbReference type="Gene3D" id="3.30.565.10">
    <property type="entry name" value="Histidine kinase-like ATPase, C-terminal domain"/>
    <property type="match status" value="1"/>
</dbReference>
<evidence type="ECO:0000256" key="4">
    <source>
        <dbReference type="ARBA" id="ARBA00022475"/>
    </source>
</evidence>
<evidence type="ECO:0000256" key="3">
    <source>
        <dbReference type="ARBA" id="ARBA00012438"/>
    </source>
</evidence>
<evidence type="ECO:0000259" key="15">
    <source>
        <dbReference type="PROSITE" id="PS50109"/>
    </source>
</evidence>
<evidence type="ECO:0000256" key="1">
    <source>
        <dbReference type="ARBA" id="ARBA00000085"/>
    </source>
</evidence>
<dbReference type="InterPro" id="IPR050398">
    <property type="entry name" value="HssS/ArlS-like"/>
</dbReference>
<dbReference type="InterPro" id="IPR005467">
    <property type="entry name" value="His_kinase_dom"/>
</dbReference>
<evidence type="ECO:0000256" key="13">
    <source>
        <dbReference type="ARBA" id="ARBA00023136"/>
    </source>
</evidence>
<evidence type="ECO:0000259" key="16">
    <source>
        <dbReference type="PROSITE" id="PS50885"/>
    </source>
</evidence>
<dbReference type="InterPro" id="IPR004358">
    <property type="entry name" value="Sig_transdc_His_kin-like_C"/>
</dbReference>
<dbReference type="GO" id="GO:0005524">
    <property type="term" value="F:ATP binding"/>
    <property type="evidence" value="ECO:0007669"/>
    <property type="project" value="UniProtKB-KW"/>
</dbReference>
<dbReference type="FunFam" id="1.10.287.130:FF:000001">
    <property type="entry name" value="Two-component sensor histidine kinase"/>
    <property type="match status" value="1"/>
</dbReference>
<evidence type="ECO:0000256" key="5">
    <source>
        <dbReference type="ARBA" id="ARBA00022553"/>
    </source>
</evidence>
<dbReference type="GO" id="GO:0000155">
    <property type="term" value="F:phosphorelay sensor kinase activity"/>
    <property type="evidence" value="ECO:0007669"/>
    <property type="project" value="InterPro"/>
</dbReference>
<comment type="subcellular location">
    <subcellularLocation>
        <location evidence="2">Cell membrane</location>
        <topology evidence="2">Multi-pass membrane protein</topology>
    </subcellularLocation>
</comment>
<dbReference type="SMART" id="SM00387">
    <property type="entry name" value="HATPase_c"/>
    <property type="match status" value="1"/>
</dbReference>
<dbReference type="AlphaFoldDB" id="A0A3D8X1Q5"/>
<evidence type="ECO:0000256" key="11">
    <source>
        <dbReference type="ARBA" id="ARBA00022989"/>
    </source>
</evidence>
<evidence type="ECO:0000256" key="9">
    <source>
        <dbReference type="ARBA" id="ARBA00022777"/>
    </source>
</evidence>
<feature type="domain" description="HAMP" evidence="16">
    <location>
        <begin position="199"/>
        <end position="252"/>
    </location>
</feature>
<dbReference type="PANTHER" id="PTHR45528">
    <property type="entry name" value="SENSOR HISTIDINE KINASE CPXA"/>
    <property type="match status" value="1"/>
</dbReference>
<reference evidence="17 18" key="1">
    <citation type="journal article" date="2018" name="Appl. Environ. Microbiol.">
        <title>Antimicrobial susceptibility testing and tentative epidemiological cut-off values of five Bacillus species relevant for use as animal feed additives or for plant protection.</title>
        <authorList>
            <person name="Agerso Y."/>
            <person name="Stuer-Lauridsen B."/>
            <person name="Bjerre K."/>
            <person name="Jensen M.G."/>
            <person name="Johansen E."/>
            <person name="Bennedsen M."/>
            <person name="Brockmann E."/>
            <person name="Nielsen B."/>
        </authorList>
    </citation>
    <scope>NUCLEOTIDE SEQUENCE [LARGE SCALE GENOMIC DNA]</scope>
    <source>
        <strain evidence="17 18">CHCC20162</strain>
    </source>
</reference>
<feature type="transmembrane region" description="Helical" evidence="14">
    <location>
        <begin position="177"/>
        <end position="198"/>
    </location>
</feature>
<evidence type="ECO:0000256" key="14">
    <source>
        <dbReference type="SAM" id="Phobius"/>
    </source>
</evidence>
<dbReference type="Gene3D" id="6.10.340.10">
    <property type="match status" value="1"/>
</dbReference>
<keyword evidence="12" id="KW-0902">Two-component regulatory system</keyword>
<evidence type="ECO:0000256" key="2">
    <source>
        <dbReference type="ARBA" id="ARBA00004651"/>
    </source>
</evidence>
<dbReference type="FunFam" id="3.30.565.10:FF:000006">
    <property type="entry name" value="Sensor histidine kinase WalK"/>
    <property type="match status" value="1"/>
</dbReference>
<dbReference type="EC" id="2.7.13.3" evidence="3"/>
<dbReference type="PANTHER" id="PTHR45528:SF1">
    <property type="entry name" value="SENSOR HISTIDINE KINASE CPXA"/>
    <property type="match status" value="1"/>
</dbReference>
<dbReference type="GO" id="GO:0005886">
    <property type="term" value="C:plasma membrane"/>
    <property type="evidence" value="ECO:0007669"/>
    <property type="project" value="UniProtKB-SubCell"/>
</dbReference>
<evidence type="ECO:0000256" key="10">
    <source>
        <dbReference type="ARBA" id="ARBA00022840"/>
    </source>
</evidence>
<evidence type="ECO:0000256" key="7">
    <source>
        <dbReference type="ARBA" id="ARBA00022692"/>
    </source>
</evidence>
<dbReference type="SMART" id="SM00388">
    <property type="entry name" value="HisKA"/>
    <property type="match status" value="1"/>
</dbReference>
<keyword evidence="8" id="KW-0547">Nucleotide-binding</keyword>
<keyword evidence="4" id="KW-1003">Cell membrane</keyword>
<evidence type="ECO:0000313" key="18">
    <source>
        <dbReference type="Proteomes" id="UP000256519"/>
    </source>
</evidence>
<dbReference type="EMBL" id="PQWM01000010">
    <property type="protein sequence ID" value="RDZ14271.1"/>
    <property type="molecule type" value="Genomic_DNA"/>
</dbReference>
<comment type="caution">
    <text evidence="17">The sequence shown here is derived from an EMBL/GenBank/DDBJ whole genome shotgun (WGS) entry which is preliminary data.</text>
</comment>
<protein>
    <recommendedName>
        <fullName evidence="3">histidine kinase</fullName>
        <ecNumber evidence="3">2.7.13.3</ecNumber>
    </recommendedName>
</protein>
<dbReference type="CDD" id="cd00082">
    <property type="entry name" value="HisKA"/>
    <property type="match status" value="1"/>
</dbReference>
<keyword evidence="11 14" id="KW-1133">Transmembrane helix</keyword>
<feature type="transmembrane region" description="Helical" evidence="14">
    <location>
        <begin position="20"/>
        <end position="39"/>
    </location>
</feature>
<dbReference type="Gene3D" id="1.10.287.130">
    <property type="match status" value="1"/>
</dbReference>
<dbReference type="Pfam" id="PF00512">
    <property type="entry name" value="HisKA"/>
    <property type="match status" value="1"/>
</dbReference>
<keyword evidence="5" id="KW-0597">Phosphoprotein</keyword>
<dbReference type="InterPro" id="IPR003594">
    <property type="entry name" value="HATPase_dom"/>
</dbReference>
<dbReference type="SUPFAM" id="SSF55874">
    <property type="entry name" value="ATPase domain of HSP90 chaperone/DNA topoisomerase II/histidine kinase"/>
    <property type="match status" value="1"/>
</dbReference>
<evidence type="ECO:0000256" key="6">
    <source>
        <dbReference type="ARBA" id="ARBA00022679"/>
    </source>
</evidence>
<dbReference type="SUPFAM" id="SSF47384">
    <property type="entry name" value="Homodimeric domain of signal transducing histidine kinase"/>
    <property type="match status" value="1"/>
</dbReference>
<dbReference type="Pfam" id="PF00672">
    <property type="entry name" value="HAMP"/>
    <property type="match status" value="1"/>
</dbReference>
<dbReference type="PROSITE" id="PS50109">
    <property type="entry name" value="HIS_KIN"/>
    <property type="match status" value="1"/>
</dbReference>
<keyword evidence="9 17" id="KW-0418">Kinase</keyword>
<dbReference type="InterPro" id="IPR036097">
    <property type="entry name" value="HisK_dim/P_sf"/>
</dbReference>
<dbReference type="Pfam" id="PF02518">
    <property type="entry name" value="HATPase_c"/>
    <property type="match status" value="1"/>
</dbReference>
<dbReference type="CDD" id="cd00075">
    <property type="entry name" value="HATPase"/>
    <property type="match status" value="1"/>
</dbReference>
<dbReference type="PRINTS" id="PR00344">
    <property type="entry name" value="BCTRLSENSOR"/>
</dbReference>
<feature type="domain" description="Histidine kinase" evidence="15">
    <location>
        <begin position="267"/>
        <end position="481"/>
    </location>
</feature>
<evidence type="ECO:0000256" key="12">
    <source>
        <dbReference type="ARBA" id="ARBA00023012"/>
    </source>
</evidence>
<name>A0A3D8X1Q5_PRIMG</name>
<keyword evidence="13 14" id="KW-0472">Membrane</keyword>
<dbReference type="InterPro" id="IPR036890">
    <property type="entry name" value="HATPase_C_sf"/>
</dbReference>
<comment type="catalytic activity">
    <reaction evidence="1">
        <text>ATP + protein L-histidine = ADP + protein N-phospho-L-histidine.</text>
        <dbReference type="EC" id="2.7.13.3"/>
    </reaction>
</comment>
<gene>
    <name evidence="17" type="ORF">C3744_14630</name>
</gene>
<dbReference type="InterPro" id="IPR003660">
    <property type="entry name" value="HAMP_dom"/>
</dbReference>
<proteinExistence type="predicted"/>
<accession>A0A3D8X1Q5</accession>